<dbReference type="SMART" id="SM00317">
    <property type="entry name" value="SET"/>
    <property type="match status" value="1"/>
</dbReference>
<gene>
    <name evidence="6" type="ORF">PSNMU_V1.4_AUG-EV-PASAV3_0033540</name>
</gene>
<dbReference type="PANTHER" id="PTHR12350">
    <property type="entry name" value="HISTONE-LYSINE N-METHYLTRANSFERASE-RELATED"/>
    <property type="match status" value="1"/>
</dbReference>
<dbReference type="CDD" id="cd20071">
    <property type="entry name" value="SET_SMYD"/>
    <property type="match status" value="1"/>
</dbReference>
<proteinExistence type="predicted"/>
<dbReference type="PANTHER" id="PTHR12350:SF19">
    <property type="entry name" value="SET DOMAIN-CONTAINING PROTEIN"/>
    <property type="match status" value="1"/>
</dbReference>
<dbReference type="EMBL" id="CAACVS010000095">
    <property type="protein sequence ID" value="VEU36592.1"/>
    <property type="molecule type" value="Genomic_DNA"/>
</dbReference>
<dbReference type="OrthoDB" id="5984008at2759"/>
<dbReference type="Pfam" id="PF00856">
    <property type="entry name" value="SET"/>
    <property type="match status" value="1"/>
</dbReference>
<evidence type="ECO:0000256" key="2">
    <source>
        <dbReference type="ARBA" id="ARBA00022679"/>
    </source>
</evidence>
<keyword evidence="7" id="KW-1185">Reference proteome</keyword>
<sequence length="225" mass="25995">MMLIASTTFVSTRRHLSRHYNFGAIEFKYFINHVNKRYDGTKTSAKLTFHEDEHQKPENHRACNRKYRGILKIRESSSGKGLGLFATKDFAIGDLVMSSRPVVTTKERSSHTVQIDWDRHILMDLPATLVNHSCDANLGIQNNSNGVRDEDDGEEYFGAYDFYAIHPIREGEELTWDYETSEWELSTFFQCTCGSTKCRGFLRGFKQNADMIRQQNGEYHAAYLK</sequence>
<dbReference type="GO" id="GO:0032259">
    <property type="term" value="P:methylation"/>
    <property type="evidence" value="ECO:0007669"/>
    <property type="project" value="UniProtKB-KW"/>
</dbReference>
<evidence type="ECO:0000256" key="3">
    <source>
        <dbReference type="ARBA" id="ARBA00022691"/>
    </source>
</evidence>
<dbReference type="GO" id="GO:0008168">
    <property type="term" value="F:methyltransferase activity"/>
    <property type="evidence" value="ECO:0007669"/>
    <property type="project" value="UniProtKB-KW"/>
</dbReference>
<dbReference type="InterPro" id="IPR003616">
    <property type="entry name" value="Post-SET_dom"/>
</dbReference>
<keyword evidence="1" id="KW-0489">Methyltransferase</keyword>
<dbReference type="InterPro" id="IPR001214">
    <property type="entry name" value="SET_dom"/>
</dbReference>
<organism evidence="6 7">
    <name type="scientific">Pseudo-nitzschia multistriata</name>
    <dbReference type="NCBI Taxonomy" id="183589"/>
    <lineage>
        <taxon>Eukaryota</taxon>
        <taxon>Sar</taxon>
        <taxon>Stramenopiles</taxon>
        <taxon>Ochrophyta</taxon>
        <taxon>Bacillariophyta</taxon>
        <taxon>Bacillariophyceae</taxon>
        <taxon>Bacillariophycidae</taxon>
        <taxon>Bacillariales</taxon>
        <taxon>Bacillariaceae</taxon>
        <taxon>Pseudo-nitzschia</taxon>
    </lineage>
</organism>
<keyword evidence="2" id="KW-0808">Transferase</keyword>
<name>A0A448Z3I4_9STRA</name>
<feature type="domain" description="Post-SET" evidence="5">
    <location>
        <begin position="187"/>
        <end position="203"/>
    </location>
</feature>
<dbReference type="Proteomes" id="UP000291116">
    <property type="component" value="Unassembled WGS sequence"/>
</dbReference>
<keyword evidence="3" id="KW-0949">S-adenosyl-L-methionine</keyword>
<accession>A0A448Z3I4</accession>
<evidence type="ECO:0000313" key="7">
    <source>
        <dbReference type="Proteomes" id="UP000291116"/>
    </source>
</evidence>
<dbReference type="InterPro" id="IPR053201">
    <property type="entry name" value="Flavunoidine_N-MTase"/>
</dbReference>
<feature type="domain" description="SET" evidence="4">
    <location>
        <begin position="69"/>
        <end position="179"/>
    </location>
</feature>
<dbReference type="PROSITE" id="PS50280">
    <property type="entry name" value="SET"/>
    <property type="match status" value="1"/>
</dbReference>
<dbReference type="SUPFAM" id="SSF82199">
    <property type="entry name" value="SET domain"/>
    <property type="match status" value="1"/>
</dbReference>
<evidence type="ECO:0000313" key="6">
    <source>
        <dbReference type="EMBL" id="VEU36592.1"/>
    </source>
</evidence>
<dbReference type="AlphaFoldDB" id="A0A448Z3I4"/>
<evidence type="ECO:0000259" key="4">
    <source>
        <dbReference type="PROSITE" id="PS50280"/>
    </source>
</evidence>
<dbReference type="Gene3D" id="2.170.270.10">
    <property type="entry name" value="SET domain"/>
    <property type="match status" value="1"/>
</dbReference>
<evidence type="ECO:0000256" key="1">
    <source>
        <dbReference type="ARBA" id="ARBA00022603"/>
    </source>
</evidence>
<protein>
    <recommendedName>
        <fullName evidence="8">Post-SET domain-containing protein</fullName>
    </recommendedName>
</protein>
<reference evidence="6 7" key="1">
    <citation type="submission" date="2019-01" db="EMBL/GenBank/DDBJ databases">
        <authorList>
            <person name="Ferrante I. M."/>
        </authorList>
    </citation>
    <scope>NUCLEOTIDE SEQUENCE [LARGE SCALE GENOMIC DNA]</scope>
    <source>
        <strain evidence="6 7">B856</strain>
    </source>
</reference>
<dbReference type="PROSITE" id="PS50868">
    <property type="entry name" value="POST_SET"/>
    <property type="match status" value="1"/>
</dbReference>
<evidence type="ECO:0008006" key="8">
    <source>
        <dbReference type="Google" id="ProtNLM"/>
    </source>
</evidence>
<evidence type="ECO:0000259" key="5">
    <source>
        <dbReference type="PROSITE" id="PS50868"/>
    </source>
</evidence>
<dbReference type="InterPro" id="IPR046341">
    <property type="entry name" value="SET_dom_sf"/>
</dbReference>